<evidence type="ECO:0000313" key="1">
    <source>
        <dbReference type="EMBL" id="OSJ36764.1"/>
    </source>
</evidence>
<comment type="caution">
    <text evidence="1">The sequence shown here is derived from an EMBL/GenBank/DDBJ whole genome shotgun (WGS) entry which is preliminary data.</text>
</comment>
<proteinExistence type="predicted"/>
<dbReference type="Proteomes" id="UP000193335">
    <property type="component" value="Unassembled WGS sequence"/>
</dbReference>
<evidence type="ECO:0000313" key="2">
    <source>
        <dbReference type="Proteomes" id="UP000193335"/>
    </source>
</evidence>
<reference evidence="1 2" key="1">
    <citation type="submission" date="2017-03" db="EMBL/GenBank/DDBJ databases">
        <title>Whole genome sequences of fourteen strains of Bradyrhizobium canariense and one strain of Bradyrhizobium japonicum isolated from Lupinus (Papilionoideae: Genisteae) species in Algeria.</title>
        <authorList>
            <person name="Crovadore J."/>
            <person name="Chekireb D."/>
            <person name="Brachmann A."/>
            <person name="Chablais R."/>
            <person name="Cochard B."/>
            <person name="Lefort F."/>
        </authorList>
    </citation>
    <scope>NUCLEOTIDE SEQUENCE [LARGE SCALE GENOMIC DNA]</scope>
    <source>
        <strain evidence="1 2">UBMA197</strain>
    </source>
</reference>
<accession>A0A1Y2K013</accession>
<sequence length="81" mass="9172">MGYMDTGLRIPESVATLAIQQAQLIAGKRNVQMFPNGQRNCRYLAVASVIRIYVGSFISGRTQYRLMRSKRSVRKGAKMNF</sequence>
<name>A0A1Y2K013_BRAJP</name>
<organism evidence="1 2">
    <name type="scientific">Bradyrhizobium japonicum</name>
    <dbReference type="NCBI Taxonomy" id="375"/>
    <lineage>
        <taxon>Bacteria</taxon>
        <taxon>Pseudomonadati</taxon>
        <taxon>Pseudomonadota</taxon>
        <taxon>Alphaproteobacteria</taxon>
        <taxon>Hyphomicrobiales</taxon>
        <taxon>Nitrobacteraceae</taxon>
        <taxon>Bradyrhizobium</taxon>
    </lineage>
</organism>
<dbReference type="EMBL" id="NAFL01000175">
    <property type="protein sequence ID" value="OSJ36764.1"/>
    <property type="molecule type" value="Genomic_DNA"/>
</dbReference>
<gene>
    <name evidence="1" type="ORF">BSZ19_02655</name>
</gene>
<dbReference type="AlphaFoldDB" id="A0A1Y2K013"/>
<protein>
    <submittedName>
        <fullName evidence="1">Uncharacterized protein</fullName>
    </submittedName>
</protein>